<accession>A0A9P0HH71</accession>
<dbReference type="Proteomes" id="UP001152798">
    <property type="component" value="Chromosome 5"/>
</dbReference>
<protein>
    <recommendedName>
        <fullName evidence="4">Neuropeptide</fullName>
    </recommendedName>
</protein>
<name>A0A9P0HH71_NEZVI</name>
<evidence type="ECO:0000313" key="3">
    <source>
        <dbReference type="Proteomes" id="UP001152798"/>
    </source>
</evidence>
<feature type="chain" id="PRO_5040150753" description="Neuropeptide" evidence="1">
    <location>
        <begin position="17"/>
        <end position="112"/>
    </location>
</feature>
<reference evidence="2" key="1">
    <citation type="submission" date="2022-01" db="EMBL/GenBank/DDBJ databases">
        <authorList>
            <person name="King R."/>
        </authorList>
    </citation>
    <scope>NUCLEOTIDE SEQUENCE</scope>
</reference>
<evidence type="ECO:0008006" key="4">
    <source>
        <dbReference type="Google" id="ProtNLM"/>
    </source>
</evidence>
<keyword evidence="1" id="KW-0732">Signal</keyword>
<keyword evidence="3" id="KW-1185">Reference proteome</keyword>
<proteinExistence type="predicted"/>
<organism evidence="2 3">
    <name type="scientific">Nezara viridula</name>
    <name type="common">Southern green stink bug</name>
    <name type="synonym">Cimex viridulus</name>
    <dbReference type="NCBI Taxonomy" id="85310"/>
    <lineage>
        <taxon>Eukaryota</taxon>
        <taxon>Metazoa</taxon>
        <taxon>Ecdysozoa</taxon>
        <taxon>Arthropoda</taxon>
        <taxon>Hexapoda</taxon>
        <taxon>Insecta</taxon>
        <taxon>Pterygota</taxon>
        <taxon>Neoptera</taxon>
        <taxon>Paraneoptera</taxon>
        <taxon>Hemiptera</taxon>
        <taxon>Heteroptera</taxon>
        <taxon>Panheteroptera</taxon>
        <taxon>Pentatomomorpha</taxon>
        <taxon>Pentatomoidea</taxon>
        <taxon>Pentatomidae</taxon>
        <taxon>Pentatominae</taxon>
        <taxon>Nezara</taxon>
    </lineage>
</organism>
<evidence type="ECO:0000256" key="1">
    <source>
        <dbReference type="SAM" id="SignalP"/>
    </source>
</evidence>
<gene>
    <name evidence="2" type="ORF">NEZAVI_LOCUS11255</name>
</gene>
<feature type="signal peptide" evidence="1">
    <location>
        <begin position="1"/>
        <end position="16"/>
    </location>
</feature>
<dbReference type="AlphaFoldDB" id="A0A9P0HH71"/>
<dbReference type="EMBL" id="OV725081">
    <property type="protein sequence ID" value="CAH1402435.1"/>
    <property type="molecule type" value="Genomic_DNA"/>
</dbReference>
<evidence type="ECO:0000313" key="2">
    <source>
        <dbReference type="EMBL" id="CAH1402435.1"/>
    </source>
</evidence>
<sequence>MKTALACLLLAGVALAYPTLEVRNERSVDGGYGSLDLDTLHGSVAASVFATENFVGAAAAARLAHSPPGSVYYGAGPGSAGYENRVLASALARQNTPLGGIASGHPIRYGLH</sequence>